<organism evidence="7 8">
    <name type="scientific">Zymoseptoria tritici ST99CH_1E4</name>
    <dbReference type="NCBI Taxonomy" id="1276532"/>
    <lineage>
        <taxon>Eukaryota</taxon>
        <taxon>Fungi</taxon>
        <taxon>Dikarya</taxon>
        <taxon>Ascomycota</taxon>
        <taxon>Pezizomycotina</taxon>
        <taxon>Dothideomycetes</taxon>
        <taxon>Dothideomycetidae</taxon>
        <taxon>Mycosphaerellales</taxon>
        <taxon>Mycosphaerellaceae</taxon>
        <taxon>Zymoseptoria</taxon>
    </lineage>
</organism>
<evidence type="ECO:0000256" key="4">
    <source>
        <dbReference type="ARBA" id="ARBA00022801"/>
    </source>
</evidence>
<keyword evidence="3 6" id="KW-0732">Signal</keyword>
<keyword evidence="2" id="KW-0645">Protease</keyword>
<dbReference type="GO" id="GO:0008239">
    <property type="term" value="F:dipeptidyl-peptidase activity"/>
    <property type="evidence" value="ECO:0007669"/>
    <property type="project" value="TreeGrafter"/>
</dbReference>
<dbReference type="InterPro" id="IPR029058">
    <property type="entry name" value="AB_hydrolase_fold"/>
</dbReference>
<evidence type="ECO:0000256" key="6">
    <source>
        <dbReference type="SAM" id="SignalP"/>
    </source>
</evidence>
<dbReference type="InterPro" id="IPR008758">
    <property type="entry name" value="Peptidase_S28"/>
</dbReference>
<dbReference type="PANTHER" id="PTHR11010:SF23">
    <property type="entry name" value="SERINE PEPTIDASE"/>
    <property type="match status" value="1"/>
</dbReference>
<dbReference type="AlphaFoldDB" id="A0A2H1GXX9"/>
<dbReference type="Proteomes" id="UP000245764">
    <property type="component" value="Chromosome 9"/>
</dbReference>
<proteinExistence type="inferred from homology"/>
<evidence type="ECO:0000256" key="2">
    <source>
        <dbReference type="ARBA" id="ARBA00022670"/>
    </source>
</evidence>
<dbReference type="Pfam" id="PF05577">
    <property type="entry name" value="Peptidase_S28"/>
    <property type="match status" value="1"/>
</dbReference>
<evidence type="ECO:0000256" key="5">
    <source>
        <dbReference type="ARBA" id="ARBA00023180"/>
    </source>
</evidence>
<keyword evidence="5" id="KW-0325">Glycoprotein</keyword>
<evidence type="ECO:0000313" key="7">
    <source>
        <dbReference type="EMBL" id="SMR58435.1"/>
    </source>
</evidence>
<feature type="chain" id="PRO_5013702043" description="Serine carboxypeptidase S28" evidence="6">
    <location>
        <begin position="17"/>
        <end position="543"/>
    </location>
</feature>
<sequence>MHFFLVFAAFAAEAFALRSSMLGAARVNSLPNVLKNVARDTGPVKGYPNIQQAEFQQPLDHNDPSKGTFAIRYWFDTTYWKGPGSPIVLTTYGETDATYYINGLTNRSMVGVTAKAIGAAAILVEHRYFGQSIPVDSLTTANMKYLTLEDSLKDLSYFARTVELPFARDAGCASNAADVPWVLMGGSYAGSLAAWTAKLFPDTFWAYYASSSVVHQTAAFWQFFEPVKQNMPQDCRDDVTAVIDHMDEILIHGSEQNIADLKARFDFPAKIDSVDFMYALARAPSLWFQRDIASEAKEGAPRAKFLVWCDYVENAVNKSSSSTAGPVGVEAALDGYAKWWHELGANEAKSENGCTPDTTNFDCFDTTETGPITDRSLSLADDISYSWMQCSWPDENFQVGAPPGIPSLLSRLITVEHRLTSFCAKYFPPGPNGETYGIAKGLTAEDVNAYTGGWDVSGTTRLIYVNGEYDMWRAGGVSSDQRPGGPLQDTPQIPVKVVPGGFHCSDLSTANGNASPRLRQVQNEVVAQLEEWVREWPKRALLQ</sequence>
<name>A0A2H1GXX9_ZYMTR</name>
<evidence type="ECO:0008006" key="9">
    <source>
        <dbReference type="Google" id="ProtNLM"/>
    </source>
</evidence>
<evidence type="ECO:0000256" key="3">
    <source>
        <dbReference type="ARBA" id="ARBA00022729"/>
    </source>
</evidence>
<dbReference type="PANTHER" id="PTHR11010">
    <property type="entry name" value="PROTEASE S28 PRO-X CARBOXYPEPTIDASE-RELATED"/>
    <property type="match status" value="1"/>
</dbReference>
<dbReference type="EMBL" id="LT854261">
    <property type="protein sequence ID" value="SMR58435.1"/>
    <property type="molecule type" value="Genomic_DNA"/>
</dbReference>
<gene>
    <name evidence="7" type="ORF">ZT1E4_G9170</name>
</gene>
<reference evidence="8" key="1">
    <citation type="submission" date="2017-05" db="EMBL/GenBank/DDBJ databases">
        <authorList>
            <person name="Song R."/>
            <person name="Chenine A.L."/>
            <person name="Ruprecht R.M."/>
        </authorList>
    </citation>
    <scope>NUCLEOTIDE SEQUENCE [LARGE SCALE GENOMIC DNA]</scope>
</reference>
<dbReference type="Gene3D" id="3.40.50.1820">
    <property type="entry name" value="alpha/beta hydrolase"/>
    <property type="match status" value="2"/>
</dbReference>
<protein>
    <recommendedName>
        <fullName evidence="9">Serine carboxypeptidase S28</fullName>
    </recommendedName>
</protein>
<dbReference type="SUPFAM" id="SSF53474">
    <property type="entry name" value="alpha/beta-Hydrolases"/>
    <property type="match status" value="1"/>
</dbReference>
<accession>A0A2H1GXX9</accession>
<comment type="similarity">
    <text evidence="1">Belongs to the peptidase S28 family.</text>
</comment>
<feature type="signal peptide" evidence="6">
    <location>
        <begin position="1"/>
        <end position="16"/>
    </location>
</feature>
<keyword evidence="4" id="KW-0378">Hydrolase</keyword>
<dbReference type="GO" id="GO:0070008">
    <property type="term" value="F:serine-type exopeptidase activity"/>
    <property type="evidence" value="ECO:0007669"/>
    <property type="project" value="InterPro"/>
</dbReference>
<dbReference type="GO" id="GO:0006508">
    <property type="term" value="P:proteolysis"/>
    <property type="evidence" value="ECO:0007669"/>
    <property type="project" value="UniProtKB-KW"/>
</dbReference>
<evidence type="ECO:0000256" key="1">
    <source>
        <dbReference type="ARBA" id="ARBA00011079"/>
    </source>
</evidence>
<evidence type="ECO:0000313" key="8">
    <source>
        <dbReference type="Proteomes" id="UP000245764"/>
    </source>
</evidence>